<gene>
    <name evidence="1" type="ORF">J2Z37_004314</name>
</gene>
<comment type="caution">
    <text evidence="1">The sequence shown here is derived from an EMBL/GenBank/DDBJ whole genome shotgun (WGS) entry which is preliminary data.</text>
</comment>
<organism evidence="1 2">
    <name type="scientific">Ammoniphilus resinae</name>
    <dbReference type="NCBI Taxonomy" id="861532"/>
    <lineage>
        <taxon>Bacteria</taxon>
        <taxon>Bacillati</taxon>
        <taxon>Bacillota</taxon>
        <taxon>Bacilli</taxon>
        <taxon>Bacillales</taxon>
        <taxon>Paenibacillaceae</taxon>
        <taxon>Aneurinibacillus group</taxon>
        <taxon>Ammoniphilus</taxon>
    </lineage>
</organism>
<dbReference type="EMBL" id="JAGGKT010000019">
    <property type="protein sequence ID" value="MBP1934294.1"/>
    <property type="molecule type" value="Genomic_DNA"/>
</dbReference>
<sequence length="68" mass="7598">MTVIDFKAAQKWAKLPKDIQEIVVNNVYCSTCGVTTIVKYTIHDDKLGVLLKGKCKKCGEDVARLVEK</sequence>
<protein>
    <submittedName>
        <fullName evidence="1">Ribosomal protein S27AE</fullName>
    </submittedName>
</protein>
<dbReference type="Proteomes" id="UP001519343">
    <property type="component" value="Unassembled WGS sequence"/>
</dbReference>
<keyword evidence="1" id="KW-0687">Ribonucleoprotein</keyword>
<dbReference type="GO" id="GO:0005840">
    <property type="term" value="C:ribosome"/>
    <property type="evidence" value="ECO:0007669"/>
    <property type="project" value="UniProtKB-KW"/>
</dbReference>
<evidence type="ECO:0000313" key="2">
    <source>
        <dbReference type="Proteomes" id="UP001519343"/>
    </source>
</evidence>
<reference evidence="1 2" key="1">
    <citation type="submission" date="2021-03" db="EMBL/GenBank/DDBJ databases">
        <title>Genomic Encyclopedia of Type Strains, Phase IV (KMG-IV): sequencing the most valuable type-strain genomes for metagenomic binning, comparative biology and taxonomic classification.</title>
        <authorList>
            <person name="Goeker M."/>
        </authorList>
    </citation>
    <scope>NUCLEOTIDE SEQUENCE [LARGE SCALE GENOMIC DNA]</scope>
    <source>
        <strain evidence="1 2">DSM 24738</strain>
    </source>
</reference>
<keyword evidence="1" id="KW-0689">Ribosomal protein</keyword>
<accession>A0ABS4GVJ1</accession>
<proteinExistence type="predicted"/>
<name>A0ABS4GVJ1_9BACL</name>
<keyword evidence="2" id="KW-1185">Reference proteome</keyword>
<dbReference type="RefSeq" id="WP_209812299.1">
    <property type="nucleotide sequence ID" value="NZ_JAGGKT010000019.1"/>
</dbReference>
<evidence type="ECO:0000313" key="1">
    <source>
        <dbReference type="EMBL" id="MBP1934294.1"/>
    </source>
</evidence>